<evidence type="ECO:0000256" key="1">
    <source>
        <dbReference type="SAM" id="SignalP"/>
    </source>
</evidence>
<sequence>MLLILSILPIPSILLQVCEFVSLPPLNLAESLRCPLACLPAGLHACHLLTLALGVGCTPPPAEIGHGWPGT</sequence>
<dbReference type="EMBL" id="SPUK01000017">
    <property type="protein sequence ID" value="TQV91985.1"/>
    <property type="molecule type" value="Genomic_DNA"/>
</dbReference>
<dbReference type="AlphaFoldDB" id="A0A545UR96"/>
<evidence type="ECO:0000313" key="2">
    <source>
        <dbReference type="EMBL" id="TQV91985.1"/>
    </source>
</evidence>
<comment type="caution">
    <text evidence="2">The sequence shown here is derived from an EMBL/GenBank/DDBJ whole genome shotgun (WGS) entry which is preliminary data.</text>
</comment>
<dbReference type="Proteomes" id="UP000315783">
    <property type="component" value="Unassembled WGS sequence"/>
</dbReference>
<name>A0A545UR96_9HYPO</name>
<proteinExistence type="predicted"/>
<gene>
    <name evidence="2" type="ORF">IF1G_09570</name>
</gene>
<protein>
    <recommendedName>
        <fullName evidence="4">Secreted protein</fullName>
    </recommendedName>
</protein>
<evidence type="ECO:0008006" key="4">
    <source>
        <dbReference type="Google" id="ProtNLM"/>
    </source>
</evidence>
<organism evidence="2 3">
    <name type="scientific">Cordyceps javanica</name>
    <dbReference type="NCBI Taxonomy" id="43265"/>
    <lineage>
        <taxon>Eukaryota</taxon>
        <taxon>Fungi</taxon>
        <taxon>Dikarya</taxon>
        <taxon>Ascomycota</taxon>
        <taxon>Pezizomycotina</taxon>
        <taxon>Sordariomycetes</taxon>
        <taxon>Hypocreomycetidae</taxon>
        <taxon>Hypocreales</taxon>
        <taxon>Cordycipitaceae</taxon>
        <taxon>Cordyceps</taxon>
    </lineage>
</organism>
<keyword evidence="3" id="KW-1185">Reference proteome</keyword>
<keyword evidence="1" id="KW-0732">Signal</keyword>
<feature type="chain" id="PRO_5022029094" description="Secreted protein" evidence="1">
    <location>
        <begin position="30"/>
        <end position="71"/>
    </location>
</feature>
<reference evidence="2 3" key="1">
    <citation type="journal article" date="2019" name="Appl. Microbiol. Biotechnol.">
        <title>Genome sequence of Isaria javanica and comparative genome analysis insights into family S53 peptidase evolution in fungal entomopathogens.</title>
        <authorList>
            <person name="Lin R."/>
            <person name="Zhang X."/>
            <person name="Xin B."/>
            <person name="Zou M."/>
            <person name="Gao Y."/>
            <person name="Qin F."/>
            <person name="Hu Q."/>
            <person name="Xie B."/>
            <person name="Cheng X."/>
        </authorList>
    </citation>
    <scope>NUCLEOTIDE SEQUENCE [LARGE SCALE GENOMIC DNA]</scope>
    <source>
        <strain evidence="2 3">IJ1G</strain>
    </source>
</reference>
<evidence type="ECO:0000313" key="3">
    <source>
        <dbReference type="Proteomes" id="UP000315783"/>
    </source>
</evidence>
<accession>A0A545UR96</accession>
<feature type="signal peptide" evidence="1">
    <location>
        <begin position="1"/>
        <end position="29"/>
    </location>
</feature>